<evidence type="ECO:0000256" key="2">
    <source>
        <dbReference type="ARBA" id="ARBA00022692"/>
    </source>
</evidence>
<keyword evidence="4 6" id="KW-0472">Membrane</keyword>
<evidence type="ECO:0008006" key="9">
    <source>
        <dbReference type="Google" id="ProtNLM"/>
    </source>
</evidence>
<comment type="similarity">
    <text evidence="5">Belongs to the FNT transporter (TC 1.A.16) family.</text>
</comment>
<feature type="transmembrane region" description="Helical" evidence="6">
    <location>
        <begin position="63"/>
        <end position="88"/>
    </location>
</feature>
<keyword evidence="3 6" id="KW-1133">Transmembrane helix</keyword>
<keyword evidence="8" id="KW-1185">Reference proteome</keyword>
<protein>
    <recommendedName>
        <fullName evidence="9">Formate/nitrite transporter</fullName>
    </recommendedName>
</protein>
<evidence type="ECO:0000313" key="8">
    <source>
        <dbReference type="Proteomes" id="UP001222932"/>
    </source>
</evidence>
<feature type="transmembrane region" description="Helical" evidence="6">
    <location>
        <begin position="158"/>
        <end position="179"/>
    </location>
</feature>
<dbReference type="Gene3D" id="1.20.1080.10">
    <property type="entry name" value="Glycerol uptake facilitator protein"/>
    <property type="match status" value="1"/>
</dbReference>
<feature type="transmembrane region" description="Helical" evidence="6">
    <location>
        <begin position="30"/>
        <end position="51"/>
    </location>
</feature>
<comment type="subcellular location">
    <subcellularLocation>
        <location evidence="1">Membrane</location>
        <topology evidence="1">Multi-pass membrane protein</topology>
    </subcellularLocation>
</comment>
<dbReference type="Pfam" id="PF01226">
    <property type="entry name" value="Form_Nir_trans"/>
    <property type="match status" value="1"/>
</dbReference>
<evidence type="ECO:0000313" key="7">
    <source>
        <dbReference type="EMBL" id="GMK57966.1"/>
    </source>
</evidence>
<name>A0AAD3YCD8_9TREE</name>
<feature type="transmembrane region" description="Helical" evidence="6">
    <location>
        <begin position="191"/>
        <end position="215"/>
    </location>
</feature>
<organism evidence="7 8">
    <name type="scientific">Cutaneotrichosporon spelunceum</name>
    <dbReference type="NCBI Taxonomy" id="1672016"/>
    <lineage>
        <taxon>Eukaryota</taxon>
        <taxon>Fungi</taxon>
        <taxon>Dikarya</taxon>
        <taxon>Basidiomycota</taxon>
        <taxon>Agaricomycotina</taxon>
        <taxon>Tremellomycetes</taxon>
        <taxon>Trichosporonales</taxon>
        <taxon>Trichosporonaceae</taxon>
        <taxon>Cutaneotrichosporon</taxon>
    </lineage>
</organism>
<dbReference type="PANTHER" id="PTHR30520:SF6">
    <property type="entry name" value="FORMATE_NITRATE FAMILY TRANSPORTER (EUROFUNG)"/>
    <property type="match status" value="1"/>
</dbReference>
<evidence type="ECO:0000256" key="5">
    <source>
        <dbReference type="ARBA" id="ARBA00049660"/>
    </source>
</evidence>
<feature type="transmembrane region" description="Helical" evidence="6">
    <location>
        <begin position="235"/>
        <end position="256"/>
    </location>
</feature>
<dbReference type="GO" id="GO:0015707">
    <property type="term" value="P:nitrite transport"/>
    <property type="evidence" value="ECO:0007669"/>
    <property type="project" value="TreeGrafter"/>
</dbReference>
<evidence type="ECO:0000256" key="3">
    <source>
        <dbReference type="ARBA" id="ARBA00022989"/>
    </source>
</evidence>
<dbReference type="Proteomes" id="UP001222932">
    <property type="component" value="Unassembled WGS sequence"/>
</dbReference>
<feature type="transmembrane region" description="Helical" evidence="6">
    <location>
        <begin position="109"/>
        <end position="130"/>
    </location>
</feature>
<keyword evidence="2 6" id="KW-0812">Transmembrane</keyword>
<dbReference type="PANTHER" id="PTHR30520">
    <property type="entry name" value="FORMATE TRANSPORTER-RELATED"/>
    <property type="match status" value="1"/>
</dbReference>
<dbReference type="InterPro" id="IPR000292">
    <property type="entry name" value="For/NO2_transpt"/>
</dbReference>
<dbReference type="AlphaFoldDB" id="A0AAD3YCD8"/>
<dbReference type="GO" id="GO:0005886">
    <property type="term" value="C:plasma membrane"/>
    <property type="evidence" value="ECO:0007669"/>
    <property type="project" value="TreeGrafter"/>
</dbReference>
<evidence type="ECO:0000256" key="4">
    <source>
        <dbReference type="ARBA" id="ARBA00023136"/>
    </source>
</evidence>
<evidence type="ECO:0000256" key="1">
    <source>
        <dbReference type="ARBA" id="ARBA00004141"/>
    </source>
</evidence>
<dbReference type="EMBL" id="BTCM01000004">
    <property type="protein sequence ID" value="GMK57966.1"/>
    <property type="molecule type" value="Genomic_DNA"/>
</dbReference>
<evidence type="ECO:0000256" key="6">
    <source>
        <dbReference type="SAM" id="Phobius"/>
    </source>
</evidence>
<gene>
    <name evidence="7" type="ORF">CspeluHIS016_0408000</name>
</gene>
<reference evidence="7" key="2">
    <citation type="submission" date="2023-06" db="EMBL/GenBank/DDBJ databases">
        <authorList>
            <person name="Kobayashi Y."/>
            <person name="Kayamori A."/>
            <person name="Aoki K."/>
            <person name="Shiwa Y."/>
            <person name="Fujita N."/>
            <person name="Sugita T."/>
            <person name="Iwasaki W."/>
            <person name="Tanaka N."/>
            <person name="Takashima M."/>
        </authorList>
    </citation>
    <scope>NUCLEOTIDE SEQUENCE</scope>
    <source>
        <strain evidence="7">HIS016</strain>
    </source>
</reference>
<dbReference type="GO" id="GO:0015513">
    <property type="term" value="F:high-affinity secondary active nitrite transmembrane transporter activity"/>
    <property type="evidence" value="ECO:0007669"/>
    <property type="project" value="TreeGrafter"/>
</dbReference>
<dbReference type="InterPro" id="IPR023271">
    <property type="entry name" value="Aquaporin-like"/>
</dbReference>
<reference evidence="7" key="1">
    <citation type="journal article" date="2023" name="BMC Genomics">
        <title>Chromosome-level genome assemblies of Cutaneotrichosporon spp. (Trichosporonales, Basidiomycota) reveal imbalanced evolution between nucleotide sequences and chromosome synteny.</title>
        <authorList>
            <person name="Kobayashi Y."/>
            <person name="Kayamori A."/>
            <person name="Aoki K."/>
            <person name="Shiwa Y."/>
            <person name="Matsutani M."/>
            <person name="Fujita N."/>
            <person name="Sugita T."/>
            <person name="Iwasaki W."/>
            <person name="Tanaka N."/>
            <person name="Takashima M."/>
        </authorList>
    </citation>
    <scope>NUCLEOTIDE SEQUENCE</scope>
    <source>
        <strain evidence="7">HIS016</strain>
    </source>
</reference>
<proteinExistence type="inferred from homology"/>
<sequence length="304" mass="33291">MSDALTPAEVTTYFVKIGATKAAQPYYISFFKAWMAGWMLVFGAMLVQIIQGGSGTLRTDYPALISLVSAFFFPIGLIMLVLTGQELVTAHLMFMPMALIRRRIKFWELPFNWLIVFFGNLAGVLCYIAFMAHFSELYTAEPLIKYSRAVSVSKTGEGWGPCVLRGIGCNFLVCTAVWLGAGARETSSKILAIHLPAFLFVFLGFEHVVVNMYYVPMGMINGSGVTAGHYIAQSMIPSLIGNIIGGCLLGIPMVFFHDAPTLPLFDKLPGRRMRSTSVIVERTSGEITPVRTSSDGKLPKSLAS</sequence>
<comment type="caution">
    <text evidence="7">The sequence shown here is derived from an EMBL/GenBank/DDBJ whole genome shotgun (WGS) entry which is preliminary data.</text>
</comment>
<accession>A0AAD3YCD8</accession>